<evidence type="ECO:0000256" key="1">
    <source>
        <dbReference type="SAM" id="MobiDB-lite"/>
    </source>
</evidence>
<gene>
    <name evidence="3" type="ordered locus">Htur_0129</name>
</gene>
<reference evidence="3 4" key="1">
    <citation type="journal article" date="2010" name="Stand. Genomic Sci.">
        <title>Complete genome sequence of Haloterrigena turkmenica type strain (4k).</title>
        <authorList>
            <person name="Saunders E."/>
            <person name="Tindall B.J."/>
            <person name="Fahnrich R."/>
            <person name="Lapidus A."/>
            <person name="Copeland A."/>
            <person name="Del Rio T.G."/>
            <person name="Lucas S."/>
            <person name="Chen F."/>
            <person name="Tice H."/>
            <person name="Cheng J.F."/>
            <person name="Han C."/>
            <person name="Detter J.C."/>
            <person name="Bruce D."/>
            <person name="Goodwin L."/>
            <person name="Chain P."/>
            <person name="Pitluck S."/>
            <person name="Pati A."/>
            <person name="Ivanova N."/>
            <person name="Mavromatis K."/>
            <person name="Chen A."/>
            <person name="Palaniappan K."/>
            <person name="Land M."/>
            <person name="Hauser L."/>
            <person name="Chang Y.J."/>
            <person name="Jeffries C.D."/>
            <person name="Brettin T."/>
            <person name="Rohde M."/>
            <person name="Goker M."/>
            <person name="Bristow J."/>
            <person name="Eisen J.A."/>
            <person name="Markowitz V."/>
            <person name="Hugenholtz P."/>
            <person name="Klenk H.P."/>
            <person name="Kyrpides N.C."/>
        </authorList>
    </citation>
    <scope>NUCLEOTIDE SEQUENCE [LARGE SCALE GENOMIC DNA]</scope>
    <source>
        <strain evidence="4">ATCC 51198 / DSM 5511 / JCM 9101 / NCIMB 13204 / VKM B-1734 / 4k</strain>
    </source>
</reference>
<evidence type="ECO:0000313" key="3">
    <source>
        <dbReference type="EMBL" id="ADB59030.1"/>
    </source>
</evidence>
<dbReference type="GeneID" id="8740692"/>
<feature type="domain" description="Halobacterial output" evidence="2">
    <location>
        <begin position="14"/>
        <end position="85"/>
    </location>
</feature>
<proteinExistence type="predicted"/>
<feature type="region of interest" description="Disordered" evidence="1">
    <location>
        <begin position="84"/>
        <end position="103"/>
    </location>
</feature>
<dbReference type="Pfam" id="PF18545">
    <property type="entry name" value="HalOD1"/>
    <property type="match status" value="1"/>
</dbReference>
<dbReference type="AlphaFoldDB" id="D2RTI7"/>
<dbReference type="HOGENOM" id="CLU_159738_3_2_2"/>
<evidence type="ECO:0000259" key="2">
    <source>
        <dbReference type="Pfam" id="PF18545"/>
    </source>
</evidence>
<organism evidence="3 4">
    <name type="scientific">Haloterrigena turkmenica (strain ATCC 51198 / DSM 5511 / JCM 9101 / NCIMB 13204 / VKM B-1734 / 4k)</name>
    <name type="common">Halococcus turkmenicus</name>
    <dbReference type="NCBI Taxonomy" id="543526"/>
    <lineage>
        <taxon>Archaea</taxon>
        <taxon>Methanobacteriati</taxon>
        <taxon>Methanobacteriota</taxon>
        <taxon>Stenosarchaea group</taxon>
        <taxon>Halobacteria</taxon>
        <taxon>Halobacteriales</taxon>
        <taxon>Natrialbaceae</taxon>
        <taxon>Haloterrigena</taxon>
    </lineage>
</organism>
<dbReference type="STRING" id="543526.Htur_0129"/>
<dbReference type="RefSeq" id="WP_012941362.1">
    <property type="nucleotide sequence ID" value="NC_013743.1"/>
</dbReference>
<evidence type="ECO:0000313" key="4">
    <source>
        <dbReference type="Proteomes" id="UP000001903"/>
    </source>
</evidence>
<sequence length="103" mass="10862">MSATEPTTRHLSQSDEVCTTVALAVADATETPVDELPPLYTAIDPDALNDIFQPRNGDRPQAGTHVSFSIAGCTVSIRDGTVTVSRDAETSDDQTASMPARAN</sequence>
<dbReference type="EMBL" id="CP001860">
    <property type="protein sequence ID" value="ADB59030.1"/>
    <property type="molecule type" value="Genomic_DNA"/>
</dbReference>
<keyword evidence="4" id="KW-1185">Reference proteome</keyword>
<dbReference type="eggNOG" id="arCOG08928">
    <property type="taxonomic scope" value="Archaea"/>
</dbReference>
<accession>D2RTI7</accession>
<dbReference type="OrthoDB" id="221929at2157"/>
<name>D2RTI7_HALTV</name>
<dbReference type="Proteomes" id="UP000001903">
    <property type="component" value="Chromosome"/>
</dbReference>
<dbReference type="InterPro" id="IPR040624">
    <property type="entry name" value="HalOD1"/>
</dbReference>
<dbReference type="KEGG" id="htu:Htur_0129"/>
<protein>
    <recommendedName>
        <fullName evidence="2">Halobacterial output domain-containing protein</fullName>
    </recommendedName>
</protein>